<dbReference type="CDD" id="cd03801">
    <property type="entry name" value="GT4_PimA-like"/>
    <property type="match status" value="1"/>
</dbReference>
<reference evidence="2" key="1">
    <citation type="journal article" date="2013" name="Stand. Genomic Sci.">
        <title>Genome sequence of the thermophilic fresh-water bacterium Spirochaeta caldaria type strain (H1(T)), reclassification of Spirochaeta caldaria, Spirochaeta stenostrepta, and Spirochaeta zuelzerae in the genus Treponema as Treponema caldaria comb. nov., Treponema stenostrepta comb. nov., and Treponema zuelzerae comb. nov., and emendation of the genus Treponema.</title>
        <authorList>
            <person name="Abt B."/>
            <person name="Goker M."/>
            <person name="Scheuner C."/>
            <person name="Han C."/>
            <person name="Lu M."/>
            <person name="Misra M."/>
            <person name="Lapidus A."/>
            <person name="Nolan M."/>
            <person name="Lucas S."/>
            <person name="Hammon N."/>
            <person name="Deshpande S."/>
            <person name="Cheng J.F."/>
            <person name="Tapia R."/>
            <person name="Goodwin L.A."/>
            <person name="Pitluck S."/>
            <person name="Liolios K."/>
            <person name="Pagani I."/>
            <person name="Ivanova N."/>
            <person name="Mavromatis K."/>
            <person name="Mikhailova N."/>
            <person name="Huntemann M."/>
            <person name="Pati A."/>
            <person name="Chen A."/>
            <person name="Palaniappan K."/>
            <person name="Land M."/>
            <person name="Hauser L."/>
            <person name="Jeffries C.D."/>
            <person name="Rohde M."/>
            <person name="Spring S."/>
            <person name="Gronow S."/>
            <person name="Detter J.C."/>
            <person name="Bristow J."/>
            <person name="Eisen J.A."/>
            <person name="Markowitz V."/>
            <person name="Hugenholtz P."/>
            <person name="Kyrpides N.C."/>
            <person name="Woyke T."/>
            <person name="Klenk H.P."/>
        </authorList>
    </citation>
    <scope>NUCLEOTIDE SEQUENCE</scope>
    <source>
        <strain evidence="2">ATCC 51460 / DSM 7334 / H1</strain>
    </source>
</reference>
<sequence length="387" mass="45048">MNKLNIVGLYLYKEIRTGGHRRYIELMEGLASKGNNVTIIVNKDFTFPFKYVRFIPIEVQYKQGQRFPVSLIFKKVLQRNKKAILQQCVDTDWILIFSETNIFASHYLKKILNANILYGHRSNTVQEALQYIKEHNGKPLKQVKFVLNFIKYSFYEHIISSITNAIVFQSIYDKEDFLSRNKSARNKSFVIGGHIGLPRYTQEYQNINTSTHVEKLLFLGTTGPRKGLKYLLEALVILYNKGLHNLSLNVIGPGDLEPHTSYLKENNLLNIVKFYGRIDNPFPYLKENDLMVIPSLFDSYPNTVLESLHTGIPVIASSVGGIPEMLQYPELLFPPADSYAIADTIYKIVTDNEYYRYIRRLCAQRLPFFHFDWELKWEEVMKSYIKV</sequence>
<name>F8EXM4_GRAC1</name>
<protein>
    <submittedName>
        <fullName evidence="1">Glycosyl transferase group 1</fullName>
    </submittedName>
</protein>
<dbReference type="Proteomes" id="UP000000503">
    <property type="component" value="Chromosome"/>
</dbReference>
<dbReference type="OrthoDB" id="9815550at2"/>
<evidence type="ECO:0000313" key="1">
    <source>
        <dbReference type="EMBL" id="AEJ19605.1"/>
    </source>
</evidence>
<keyword evidence="2" id="KW-1185">Reference proteome</keyword>
<gene>
    <name evidence="1" type="ordered locus">Spica_1460</name>
</gene>
<dbReference type="HOGENOM" id="CLU_713593_0_0_12"/>
<dbReference type="KEGG" id="scd:Spica_1460"/>
<dbReference type="EMBL" id="CP002868">
    <property type="protein sequence ID" value="AEJ19605.1"/>
    <property type="molecule type" value="Genomic_DNA"/>
</dbReference>
<evidence type="ECO:0000313" key="2">
    <source>
        <dbReference type="Proteomes" id="UP000000503"/>
    </source>
</evidence>
<dbReference type="AlphaFoldDB" id="F8EXM4"/>
<keyword evidence="1" id="KW-0808">Transferase</keyword>
<dbReference type="Pfam" id="PF13692">
    <property type="entry name" value="Glyco_trans_1_4"/>
    <property type="match status" value="1"/>
</dbReference>
<dbReference type="Gene3D" id="3.40.50.2000">
    <property type="entry name" value="Glycogen Phosphorylase B"/>
    <property type="match status" value="2"/>
</dbReference>
<accession>F8EXM4</accession>
<dbReference type="STRING" id="744872.Spica_1460"/>
<proteinExistence type="predicted"/>
<dbReference type="RefSeq" id="WP_013968915.1">
    <property type="nucleotide sequence ID" value="NC_015732.1"/>
</dbReference>
<dbReference type="eggNOG" id="COG0438">
    <property type="taxonomic scope" value="Bacteria"/>
</dbReference>
<organism evidence="1 2">
    <name type="scientific">Gracilinema caldarium (strain ATCC 51460 / DSM 7334 / H1)</name>
    <name type="common">Treponema caldarium</name>
    <dbReference type="NCBI Taxonomy" id="744872"/>
    <lineage>
        <taxon>Bacteria</taxon>
        <taxon>Pseudomonadati</taxon>
        <taxon>Spirochaetota</taxon>
        <taxon>Spirochaetia</taxon>
        <taxon>Spirochaetales</taxon>
        <taxon>Breznakiellaceae</taxon>
        <taxon>Gracilinema</taxon>
    </lineage>
</organism>
<dbReference type="PANTHER" id="PTHR12526">
    <property type="entry name" value="GLYCOSYLTRANSFERASE"/>
    <property type="match status" value="1"/>
</dbReference>
<dbReference type="GO" id="GO:0016740">
    <property type="term" value="F:transferase activity"/>
    <property type="evidence" value="ECO:0007669"/>
    <property type="project" value="UniProtKB-KW"/>
</dbReference>
<dbReference type="SUPFAM" id="SSF53756">
    <property type="entry name" value="UDP-Glycosyltransferase/glycogen phosphorylase"/>
    <property type="match status" value="1"/>
</dbReference>